<protein>
    <recommendedName>
        <fullName evidence="4">C-type lysozyme inhibitor domain-containing protein</fullName>
    </recommendedName>
</protein>
<name>A0ABQ1GDF4_9SPHN</name>
<organism evidence="2 3">
    <name type="scientific">Sphingomonas psychrolutea</name>
    <dbReference type="NCBI Taxonomy" id="1259676"/>
    <lineage>
        <taxon>Bacteria</taxon>
        <taxon>Pseudomonadati</taxon>
        <taxon>Pseudomonadota</taxon>
        <taxon>Alphaproteobacteria</taxon>
        <taxon>Sphingomonadales</taxon>
        <taxon>Sphingomonadaceae</taxon>
        <taxon>Sphingomonas</taxon>
    </lineage>
</organism>
<keyword evidence="1" id="KW-0732">Signal</keyword>
<evidence type="ECO:0008006" key="4">
    <source>
        <dbReference type="Google" id="ProtNLM"/>
    </source>
</evidence>
<evidence type="ECO:0000313" key="3">
    <source>
        <dbReference type="Proteomes" id="UP000618591"/>
    </source>
</evidence>
<evidence type="ECO:0000313" key="2">
    <source>
        <dbReference type="EMBL" id="GGA41646.1"/>
    </source>
</evidence>
<feature type="signal peptide" evidence="1">
    <location>
        <begin position="1"/>
        <end position="20"/>
    </location>
</feature>
<proteinExistence type="predicted"/>
<dbReference type="RefSeq" id="WP_188445758.1">
    <property type="nucleotide sequence ID" value="NZ_BMDW01000004.1"/>
</dbReference>
<comment type="caution">
    <text evidence="2">The sequence shown here is derived from an EMBL/GenBank/DDBJ whole genome shotgun (WGS) entry which is preliminary data.</text>
</comment>
<evidence type="ECO:0000256" key="1">
    <source>
        <dbReference type="SAM" id="SignalP"/>
    </source>
</evidence>
<reference evidence="3" key="1">
    <citation type="journal article" date="2019" name="Int. J. Syst. Evol. Microbiol.">
        <title>The Global Catalogue of Microorganisms (GCM) 10K type strain sequencing project: providing services to taxonomists for standard genome sequencing and annotation.</title>
        <authorList>
            <consortium name="The Broad Institute Genomics Platform"/>
            <consortium name="The Broad Institute Genome Sequencing Center for Infectious Disease"/>
            <person name="Wu L."/>
            <person name="Ma J."/>
        </authorList>
    </citation>
    <scope>NUCLEOTIDE SEQUENCE [LARGE SCALE GENOMIC DNA]</scope>
    <source>
        <strain evidence="3">CGMCC 1.10106</strain>
    </source>
</reference>
<dbReference type="Proteomes" id="UP000618591">
    <property type="component" value="Unassembled WGS sequence"/>
</dbReference>
<dbReference type="PROSITE" id="PS51257">
    <property type="entry name" value="PROKAR_LIPOPROTEIN"/>
    <property type="match status" value="1"/>
</dbReference>
<feature type="chain" id="PRO_5047126589" description="C-type lysozyme inhibitor domain-containing protein" evidence="1">
    <location>
        <begin position="21"/>
        <end position="126"/>
    </location>
</feature>
<dbReference type="EMBL" id="BMDW01000004">
    <property type="protein sequence ID" value="GGA41646.1"/>
    <property type="molecule type" value="Genomic_DNA"/>
</dbReference>
<sequence>MTIRILPAVAVALLALSACDNKPTEVTNVAPDPMASVLANKAPVELPPSITADVSMRCKDNSLAFVTFFEGDKQVLVKISKDGTPVKLTAEKAGDPLKADGYELTGNPKAVTLTEPGKPAQLCKVG</sequence>
<accession>A0ABQ1GDF4</accession>
<keyword evidence="3" id="KW-1185">Reference proteome</keyword>
<gene>
    <name evidence="2" type="ORF">GCM10011395_09920</name>
</gene>